<dbReference type="CDD" id="cd00077">
    <property type="entry name" value="HDc"/>
    <property type="match status" value="2"/>
</dbReference>
<evidence type="ECO:0000313" key="2">
    <source>
        <dbReference type="EMBL" id="CQR75115.1"/>
    </source>
</evidence>
<dbReference type="Pfam" id="PF13487">
    <property type="entry name" value="HD_5"/>
    <property type="match status" value="2"/>
</dbReference>
<proteinExistence type="predicted"/>
<dbReference type="PANTHER" id="PTHR43155">
    <property type="entry name" value="CYCLIC DI-GMP PHOSPHODIESTERASE PA4108-RELATED"/>
    <property type="match status" value="1"/>
</dbReference>
<dbReference type="PROSITE" id="PS51832">
    <property type="entry name" value="HD_GYP"/>
    <property type="match status" value="2"/>
</dbReference>
<keyword evidence="3" id="KW-1185">Reference proteome</keyword>
<protein>
    <submittedName>
        <fullName evidence="2">Response regulator/sensory box/HDIG domain protein</fullName>
    </submittedName>
</protein>
<dbReference type="PANTHER" id="PTHR43155:SF1">
    <property type="entry name" value="3'3'-CGAMP-SPECIFIC PHOSPHODIESTERASE 1"/>
    <property type="match status" value="1"/>
</dbReference>
<accession>A0A0U1L6H6</accession>
<name>A0A0U1L6H6_9FIRM</name>
<dbReference type="Gene3D" id="1.10.3210.10">
    <property type="entry name" value="Hypothetical protein af1432"/>
    <property type="match status" value="2"/>
</dbReference>
<dbReference type="InterPro" id="IPR003607">
    <property type="entry name" value="HD/PDEase_dom"/>
</dbReference>
<feature type="domain" description="HD-GYP" evidence="1">
    <location>
        <begin position="5"/>
        <end position="193"/>
    </location>
</feature>
<reference evidence="3" key="1">
    <citation type="submission" date="2015-03" db="EMBL/GenBank/DDBJ databases">
        <authorList>
            <person name="Nijsse Bart"/>
        </authorList>
    </citation>
    <scope>NUCLEOTIDE SEQUENCE [LARGE SCALE GENOMIC DNA]</scope>
</reference>
<dbReference type="SUPFAM" id="SSF109604">
    <property type="entry name" value="HD-domain/PDEase-like"/>
    <property type="match status" value="2"/>
</dbReference>
<gene>
    <name evidence="2" type="ORF">SpAn4DRAFT_4479</name>
</gene>
<organism evidence="2 3">
    <name type="scientific">Sporomusa ovata</name>
    <dbReference type="NCBI Taxonomy" id="2378"/>
    <lineage>
        <taxon>Bacteria</taxon>
        <taxon>Bacillati</taxon>
        <taxon>Bacillota</taxon>
        <taxon>Negativicutes</taxon>
        <taxon>Selenomonadales</taxon>
        <taxon>Sporomusaceae</taxon>
        <taxon>Sporomusa</taxon>
    </lineage>
</organism>
<dbReference type="AlphaFoldDB" id="A0A0U1L6H6"/>
<dbReference type="RefSeq" id="WP_021171330.1">
    <property type="nucleotide sequence ID" value="NZ_CTRP01000016.1"/>
</dbReference>
<dbReference type="Proteomes" id="UP000049855">
    <property type="component" value="Unassembled WGS sequence"/>
</dbReference>
<sequence length="410" mass="46740">MLTNFQIHPVSFIKAMSKALELSSNGISKHHRRTAIISRYIGMKLGINQNQLQVLIYASLLHDIGAAANWDEKHFIVHTDNDNLVFNHAEAGYRILKESARLGILAEPIRYHHDRFCGGNPSGFVGTEIPLLSRIIHVADRIEVQIDDSQHIFRQRDKIISDLQENAFFDPEIIKVIRDMSKIDAFWLDIVNIDYVNNFINTLSFFEKLLFDLNDMISIAEIFAKVVDATSPFTATHSKNVAKVCKELARIIGFSEQEVDQFYLAGLLHDLGKLAIPNKILDKRGRLDNDEYEIVKQHPYYSYRIMEEVDGFQTIASWAGTHHERLDGSGYPFKLASAQISFGSRMLAVADIYCALIEARPYRDGMTIEEALEVINEMVLEMKIDANIVDVLRQNAKLLYTLIARKELIS</sequence>
<dbReference type="SMART" id="SM00471">
    <property type="entry name" value="HDc"/>
    <property type="match status" value="2"/>
</dbReference>
<feature type="domain" description="HD-GYP" evidence="1">
    <location>
        <begin position="212"/>
        <end position="408"/>
    </location>
</feature>
<evidence type="ECO:0000313" key="3">
    <source>
        <dbReference type="Proteomes" id="UP000049855"/>
    </source>
</evidence>
<dbReference type="EMBL" id="CTRP01000016">
    <property type="protein sequence ID" value="CQR75115.1"/>
    <property type="molecule type" value="Genomic_DNA"/>
</dbReference>
<evidence type="ECO:0000259" key="1">
    <source>
        <dbReference type="PROSITE" id="PS51832"/>
    </source>
</evidence>
<dbReference type="InterPro" id="IPR037522">
    <property type="entry name" value="HD_GYP_dom"/>
</dbReference>